<dbReference type="PANTHER" id="PTHR31713">
    <property type="entry name" value="OS02G0177800 PROTEIN"/>
    <property type="match status" value="1"/>
</dbReference>
<evidence type="ECO:0008006" key="14">
    <source>
        <dbReference type="Google" id="ProtNLM"/>
    </source>
</evidence>
<keyword evidence="4" id="KW-0238">DNA-binding</keyword>
<comment type="subcellular location">
    <subcellularLocation>
        <location evidence="1">Nucleus</location>
    </subcellularLocation>
</comment>
<dbReference type="Pfam" id="PF20451">
    <property type="entry name" value="Calmod_bind_M"/>
    <property type="match status" value="1"/>
</dbReference>
<name>A0AAV5FS47_ELECO</name>
<evidence type="ECO:0000256" key="2">
    <source>
        <dbReference type="ARBA" id="ARBA00007214"/>
    </source>
</evidence>
<keyword evidence="7" id="KW-0539">Nucleus</keyword>
<dbReference type="GO" id="GO:0003700">
    <property type="term" value="F:DNA-binding transcription factor activity"/>
    <property type="evidence" value="ECO:0007669"/>
    <property type="project" value="TreeGrafter"/>
</dbReference>
<feature type="domain" description="Calmodulin binding protein C-terminal" evidence="11">
    <location>
        <begin position="303"/>
        <end position="363"/>
    </location>
</feature>
<feature type="region of interest" description="Disordered" evidence="8">
    <location>
        <begin position="1"/>
        <end position="23"/>
    </location>
</feature>
<dbReference type="InterPro" id="IPR012416">
    <property type="entry name" value="CBP60"/>
</dbReference>
<evidence type="ECO:0000259" key="10">
    <source>
        <dbReference type="Pfam" id="PF20451"/>
    </source>
</evidence>
<comment type="caution">
    <text evidence="12">The sequence shown here is derived from an EMBL/GenBank/DDBJ whole genome shotgun (WGS) entry which is preliminary data.</text>
</comment>
<organism evidence="12 13">
    <name type="scientific">Eleusine coracana subsp. coracana</name>
    <dbReference type="NCBI Taxonomy" id="191504"/>
    <lineage>
        <taxon>Eukaryota</taxon>
        <taxon>Viridiplantae</taxon>
        <taxon>Streptophyta</taxon>
        <taxon>Embryophyta</taxon>
        <taxon>Tracheophyta</taxon>
        <taxon>Spermatophyta</taxon>
        <taxon>Magnoliopsida</taxon>
        <taxon>Liliopsida</taxon>
        <taxon>Poales</taxon>
        <taxon>Poaceae</taxon>
        <taxon>PACMAD clade</taxon>
        <taxon>Chloridoideae</taxon>
        <taxon>Cynodonteae</taxon>
        <taxon>Eleusininae</taxon>
        <taxon>Eleusine</taxon>
    </lineage>
</organism>
<accession>A0AAV5FS47</accession>
<evidence type="ECO:0000256" key="1">
    <source>
        <dbReference type="ARBA" id="ARBA00004123"/>
    </source>
</evidence>
<evidence type="ECO:0000256" key="3">
    <source>
        <dbReference type="ARBA" id="ARBA00023015"/>
    </source>
</evidence>
<evidence type="ECO:0000256" key="7">
    <source>
        <dbReference type="ARBA" id="ARBA00023242"/>
    </source>
</evidence>
<evidence type="ECO:0000259" key="9">
    <source>
        <dbReference type="Pfam" id="PF07887"/>
    </source>
</evidence>
<keyword evidence="3" id="KW-0805">Transcription regulation</keyword>
<evidence type="ECO:0000259" key="11">
    <source>
        <dbReference type="Pfam" id="PF20452"/>
    </source>
</evidence>
<dbReference type="GO" id="GO:0005634">
    <property type="term" value="C:nucleus"/>
    <property type="evidence" value="ECO:0007669"/>
    <property type="project" value="UniProtKB-SubCell"/>
</dbReference>
<evidence type="ECO:0000256" key="4">
    <source>
        <dbReference type="ARBA" id="ARBA00023125"/>
    </source>
</evidence>
<dbReference type="Pfam" id="PF07887">
    <property type="entry name" value="Calmodulin_bind"/>
    <property type="match status" value="1"/>
</dbReference>
<evidence type="ECO:0000256" key="5">
    <source>
        <dbReference type="ARBA" id="ARBA00023159"/>
    </source>
</evidence>
<dbReference type="InterPro" id="IPR046831">
    <property type="entry name" value="Calmodulin_bind_N"/>
</dbReference>
<feature type="domain" description="Calmodulin binding protein central" evidence="10">
    <location>
        <begin position="233"/>
        <end position="298"/>
    </location>
</feature>
<dbReference type="GO" id="GO:0005516">
    <property type="term" value="F:calmodulin binding"/>
    <property type="evidence" value="ECO:0007669"/>
    <property type="project" value="InterPro"/>
</dbReference>
<dbReference type="InterPro" id="IPR046830">
    <property type="entry name" value="Calmod_bind_M"/>
</dbReference>
<sequence>MAKRLHNGYEHDEDQQDDKRMRRLPSFSTVIREAMIAKNMQVQEELQAGLASSPRYMERSPETPPVERPTLKLAFRTPPQLPIFTGSKIEDINGNPLEIILMDTVTGLPVLTLPQALRIELVPVSGDFPPDDSETWSAEEFQKNIVKEREGKRPLLTGDVSHTMRDGRVTVNELQFTDNSSWLRCRKFRIGVRVVASGGGGFDGGRVLEAMTEAFVVRDHRGELYRKHYPPVLGDDVWRLEKIGKEGAFHRKLTRHGVKNVQEFLRMLTVKPDELRTILGEGMTDRMWEVTTNHARTCVPGDKVYGYSAANGTIYVDSVFNLVKVEIGGVERSLQQLDRLQTQTFVQQLMLGAYEHRHTLQEVDAVALHGHATTDVPLLQNAEHATLPADATLWFQNNGGIDFQIVDAEVPLPQTPNYAFQWPGQMFNMPDLARSTIADLREAIAVRPLPCDTIGPPPRDAVVVGTLTLLPRAWSGPSYSSRRAELHQC</sequence>
<comment type="similarity">
    <text evidence="2">Belongs to the plant ACBP60 protein family.</text>
</comment>
<gene>
    <name evidence="12" type="primary">gb26538</name>
    <name evidence="12" type="ORF">PR202_gb26538</name>
</gene>
<feature type="domain" description="Calmodulin binding protein-like N-terminal" evidence="9">
    <location>
        <begin position="71"/>
        <end position="220"/>
    </location>
</feature>
<keyword evidence="13" id="KW-1185">Reference proteome</keyword>
<dbReference type="GO" id="GO:0080142">
    <property type="term" value="P:regulation of salicylic acid biosynthetic process"/>
    <property type="evidence" value="ECO:0007669"/>
    <property type="project" value="TreeGrafter"/>
</dbReference>
<dbReference type="Pfam" id="PF20452">
    <property type="entry name" value="Calmod_bind_C"/>
    <property type="match status" value="1"/>
</dbReference>
<dbReference type="Proteomes" id="UP001054889">
    <property type="component" value="Unassembled WGS sequence"/>
</dbReference>
<keyword evidence="6" id="KW-0804">Transcription</keyword>
<evidence type="ECO:0000313" key="13">
    <source>
        <dbReference type="Proteomes" id="UP001054889"/>
    </source>
</evidence>
<evidence type="ECO:0000313" key="12">
    <source>
        <dbReference type="EMBL" id="GJN37566.1"/>
    </source>
</evidence>
<reference evidence="12" key="1">
    <citation type="journal article" date="2018" name="DNA Res.">
        <title>Multiple hybrid de novo genome assembly of finger millet, an orphan allotetraploid crop.</title>
        <authorList>
            <person name="Hatakeyama M."/>
            <person name="Aluri S."/>
            <person name="Balachadran M.T."/>
            <person name="Sivarajan S.R."/>
            <person name="Patrignani A."/>
            <person name="Gruter S."/>
            <person name="Poveda L."/>
            <person name="Shimizu-Inatsugi R."/>
            <person name="Baeten J."/>
            <person name="Francoijs K.J."/>
            <person name="Nataraja K.N."/>
            <person name="Reddy Y.A.N."/>
            <person name="Phadnis S."/>
            <person name="Ravikumar R.L."/>
            <person name="Schlapbach R."/>
            <person name="Sreeman S.M."/>
            <person name="Shimizu K.K."/>
        </authorList>
    </citation>
    <scope>NUCLEOTIDE SEQUENCE</scope>
</reference>
<dbReference type="AlphaFoldDB" id="A0AAV5FS47"/>
<keyword evidence="5" id="KW-0010">Activator</keyword>
<protein>
    <recommendedName>
        <fullName evidence="14">Protein SAR DEFICIENT 1</fullName>
    </recommendedName>
</protein>
<proteinExistence type="inferred from homology"/>
<dbReference type="PANTHER" id="PTHR31713:SF42">
    <property type="entry name" value="PROTEIN SAR DEFICIENT 1"/>
    <property type="match status" value="1"/>
</dbReference>
<feature type="region of interest" description="Disordered" evidence="8">
    <location>
        <begin position="47"/>
        <end position="67"/>
    </location>
</feature>
<dbReference type="EMBL" id="BQKI01000095">
    <property type="protein sequence ID" value="GJN37566.1"/>
    <property type="molecule type" value="Genomic_DNA"/>
</dbReference>
<evidence type="ECO:0000256" key="8">
    <source>
        <dbReference type="SAM" id="MobiDB-lite"/>
    </source>
</evidence>
<dbReference type="InterPro" id="IPR046829">
    <property type="entry name" value="Calmod_bind_C"/>
</dbReference>
<evidence type="ECO:0000256" key="6">
    <source>
        <dbReference type="ARBA" id="ARBA00023163"/>
    </source>
</evidence>
<dbReference type="GO" id="GO:0043565">
    <property type="term" value="F:sequence-specific DNA binding"/>
    <property type="evidence" value="ECO:0007669"/>
    <property type="project" value="TreeGrafter"/>
</dbReference>
<reference evidence="12" key="2">
    <citation type="submission" date="2021-12" db="EMBL/GenBank/DDBJ databases">
        <title>Resequencing data analysis of finger millet.</title>
        <authorList>
            <person name="Hatakeyama M."/>
            <person name="Aluri S."/>
            <person name="Balachadran M.T."/>
            <person name="Sivarajan S.R."/>
            <person name="Poveda L."/>
            <person name="Shimizu-Inatsugi R."/>
            <person name="Schlapbach R."/>
            <person name="Sreeman S.M."/>
            <person name="Shimizu K.K."/>
        </authorList>
    </citation>
    <scope>NUCLEOTIDE SEQUENCE</scope>
</reference>